<dbReference type="EMBL" id="CP095046">
    <property type="protein sequence ID" value="UOQ70973.1"/>
    <property type="molecule type" value="Genomic_DNA"/>
</dbReference>
<proteinExistence type="predicted"/>
<dbReference type="KEGG" id="hcu:MUN79_20180"/>
<feature type="domain" description="Secretion system C-terminal sorting" evidence="2">
    <location>
        <begin position="383"/>
        <end position="448"/>
    </location>
</feature>
<reference evidence="3" key="1">
    <citation type="submission" date="2022-04" db="EMBL/GenBank/DDBJ databases">
        <title>Hymenobacter sp. isolated from the air.</title>
        <authorList>
            <person name="Won M."/>
            <person name="Lee C.-M."/>
            <person name="Woen H.-Y."/>
            <person name="Kwon S.-W."/>
        </authorList>
    </citation>
    <scope>NUCLEOTIDE SEQUENCE</scope>
    <source>
        <strain evidence="3">5116S-3</strain>
    </source>
</reference>
<evidence type="ECO:0000259" key="2">
    <source>
        <dbReference type="Pfam" id="PF18962"/>
    </source>
</evidence>
<evidence type="ECO:0000313" key="4">
    <source>
        <dbReference type="Proteomes" id="UP000831796"/>
    </source>
</evidence>
<evidence type="ECO:0000256" key="1">
    <source>
        <dbReference type="SAM" id="SignalP"/>
    </source>
</evidence>
<feature type="signal peptide" evidence="1">
    <location>
        <begin position="1"/>
        <end position="24"/>
    </location>
</feature>
<dbReference type="Proteomes" id="UP000831796">
    <property type="component" value="Chromosome"/>
</dbReference>
<keyword evidence="4" id="KW-1185">Reference proteome</keyword>
<dbReference type="NCBIfam" id="TIGR04183">
    <property type="entry name" value="Por_Secre_tail"/>
    <property type="match status" value="1"/>
</dbReference>
<organism evidence="3 4">
    <name type="scientific">Hymenobacter cellulosilyticus</name>
    <dbReference type="NCBI Taxonomy" id="2932248"/>
    <lineage>
        <taxon>Bacteria</taxon>
        <taxon>Pseudomonadati</taxon>
        <taxon>Bacteroidota</taxon>
        <taxon>Cytophagia</taxon>
        <taxon>Cytophagales</taxon>
        <taxon>Hymenobacteraceae</taxon>
        <taxon>Hymenobacter</taxon>
    </lineage>
</organism>
<accession>A0A8T9Q7H6</accession>
<protein>
    <submittedName>
        <fullName evidence="3">T9SS type A sorting domain-containing protein</fullName>
    </submittedName>
</protein>
<dbReference type="Pfam" id="PF18962">
    <property type="entry name" value="Por_Secre_tail"/>
    <property type="match status" value="1"/>
</dbReference>
<feature type="chain" id="PRO_5035879041" evidence="1">
    <location>
        <begin position="25"/>
        <end position="451"/>
    </location>
</feature>
<keyword evidence="1" id="KW-0732">Signal</keyword>
<dbReference type="AlphaFoldDB" id="A0A8T9Q7H6"/>
<dbReference type="Gene3D" id="2.60.120.260">
    <property type="entry name" value="Galactose-binding domain-like"/>
    <property type="match status" value="1"/>
</dbReference>
<dbReference type="InterPro" id="IPR026444">
    <property type="entry name" value="Secre_tail"/>
</dbReference>
<evidence type="ECO:0000313" key="3">
    <source>
        <dbReference type="EMBL" id="UOQ70973.1"/>
    </source>
</evidence>
<dbReference type="RefSeq" id="WP_244674386.1">
    <property type="nucleotide sequence ID" value="NZ_CP095046.1"/>
</dbReference>
<gene>
    <name evidence="3" type="ORF">MUN79_20180</name>
</gene>
<name>A0A8T9Q7H6_9BACT</name>
<sequence>MRKLLTSCIAVASVCIAVCHPAQAQIQNGDFETRNHDPRGAGNIKGARTSVYDDLPSWSGISENYLGPDYLASPAIVSRMDPRLTPPYGWFNPRNNSNGCVGITKEPYSSAGYQFITQQVTLKSGYTYRAKFYVLRRPGAIYQEKLTLYVTEGGKPNYTWVPSLQTHRLSPTPYAKVVSDPIVDNQNWTEVSGTFVAHGNTPGAAVTASITIGFDETQVPPQPGLYSEGNGTYYIIDDVEVSECLTCCPSASGSYTTLDVESEYGSQVPSPTGEDNYCFSQRLTFSAPLGPQTATYQWVVNGYNVQNGNEVQGYTVNGNSMSFIPTTTSPGISRYVTVTCITNYGPSCSASQSSKSFFVSSQNEEGTPCTQYRAEPVQSTFAYPNPAGDYLTFPENTTGITIKDQEGKTVGIKKSLLANGRLDTRLLPEGLYQLRMVVSGKVVSQRIQIKH</sequence>